<dbReference type="SUPFAM" id="SSF54593">
    <property type="entry name" value="Glyoxalase/Bleomycin resistance protein/Dihydroxybiphenyl dioxygenase"/>
    <property type="match status" value="1"/>
</dbReference>
<feature type="domain" description="VOC" evidence="1">
    <location>
        <begin position="1"/>
        <end position="124"/>
    </location>
</feature>
<dbReference type="InterPro" id="IPR004360">
    <property type="entry name" value="Glyas_Fos-R_dOase_dom"/>
</dbReference>
<dbReference type="Gene3D" id="3.10.180.10">
    <property type="entry name" value="2,3-Dihydroxybiphenyl 1,2-Dioxygenase, domain 1"/>
    <property type="match status" value="1"/>
</dbReference>
<dbReference type="AlphaFoldDB" id="A0A1G6T4I1"/>
<dbReference type="InterPro" id="IPR037523">
    <property type="entry name" value="VOC_core"/>
</dbReference>
<organism evidence="2 3">
    <name type="scientific">Kordiimonas lacus</name>
    <dbReference type="NCBI Taxonomy" id="637679"/>
    <lineage>
        <taxon>Bacteria</taxon>
        <taxon>Pseudomonadati</taxon>
        <taxon>Pseudomonadota</taxon>
        <taxon>Alphaproteobacteria</taxon>
        <taxon>Kordiimonadales</taxon>
        <taxon>Kordiimonadaceae</taxon>
        <taxon>Kordiimonas</taxon>
    </lineage>
</organism>
<dbReference type="PROSITE" id="PS51819">
    <property type="entry name" value="VOC"/>
    <property type="match status" value="1"/>
</dbReference>
<proteinExistence type="predicted"/>
<dbReference type="Pfam" id="PF00903">
    <property type="entry name" value="Glyoxalase"/>
    <property type="match status" value="1"/>
</dbReference>
<sequence length="129" mass="14203">MITQLTPNLAVDRIEPSAEFFSKVGFEVTVQVPEDDHMGFAILVNGTQQIMFQTRTSIKDDCPEIEDASTGSPVLIFITVPDVKAVAQALNGYDVAMDWRETFYGSTEIGFREPGGHIVTFAQFPAEEA</sequence>
<evidence type="ECO:0000313" key="3">
    <source>
        <dbReference type="Proteomes" id="UP000183685"/>
    </source>
</evidence>
<evidence type="ECO:0000313" key="2">
    <source>
        <dbReference type="EMBL" id="SDD23958.1"/>
    </source>
</evidence>
<dbReference type="OrthoDB" id="9791602at2"/>
<dbReference type="RefSeq" id="WP_068309022.1">
    <property type="nucleotide sequence ID" value="NZ_FNAK01000001.1"/>
</dbReference>
<gene>
    <name evidence="2" type="ORF">SAMN04488071_0111</name>
</gene>
<reference evidence="2 3" key="1">
    <citation type="submission" date="2016-10" db="EMBL/GenBank/DDBJ databases">
        <authorList>
            <person name="de Groot N.N."/>
        </authorList>
    </citation>
    <scope>NUCLEOTIDE SEQUENCE [LARGE SCALE GENOMIC DNA]</scope>
    <source>
        <strain evidence="2 3">CGMCC 1.9109</strain>
    </source>
</reference>
<name>A0A1G6T4I1_9PROT</name>
<dbReference type="EMBL" id="FNAK01000001">
    <property type="protein sequence ID" value="SDD23958.1"/>
    <property type="molecule type" value="Genomic_DNA"/>
</dbReference>
<dbReference type="STRING" id="637679.GCA_001550055_00777"/>
<protein>
    <submittedName>
        <fullName evidence="2">Predicted lactoylglutathione lyase</fullName>
    </submittedName>
</protein>
<accession>A0A1G6T4I1</accession>
<keyword evidence="2" id="KW-0456">Lyase</keyword>
<dbReference type="GO" id="GO:0016829">
    <property type="term" value="F:lyase activity"/>
    <property type="evidence" value="ECO:0007669"/>
    <property type="project" value="UniProtKB-KW"/>
</dbReference>
<dbReference type="Proteomes" id="UP000183685">
    <property type="component" value="Unassembled WGS sequence"/>
</dbReference>
<keyword evidence="3" id="KW-1185">Reference proteome</keyword>
<evidence type="ECO:0000259" key="1">
    <source>
        <dbReference type="PROSITE" id="PS51819"/>
    </source>
</evidence>
<dbReference type="InterPro" id="IPR029068">
    <property type="entry name" value="Glyas_Bleomycin-R_OHBP_Dase"/>
</dbReference>